<comment type="caution">
    <text evidence="2">The sequence shown here is derived from an EMBL/GenBank/DDBJ whole genome shotgun (WGS) entry which is preliminary data.</text>
</comment>
<reference evidence="2 3" key="1">
    <citation type="submission" date="2024-11" db="EMBL/GenBank/DDBJ databases">
        <title>Chromosome-level genome assembly of Eucalyptus globulus Labill. provides insights into its genome evolution.</title>
        <authorList>
            <person name="Li X."/>
        </authorList>
    </citation>
    <scope>NUCLEOTIDE SEQUENCE [LARGE SCALE GENOMIC DNA]</scope>
    <source>
        <strain evidence="2">CL2024</strain>
        <tissue evidence="2">Fresh tender leaves</tissue>
    </source>
</reference>
<protein>
    <submittedName>
        <fullName evidence="2">Uncharacterized protein</fullName>
    </submittedName>
</protein>
<evidence type="ECO:0000313" key="3">
    <source>
        <dbReference type="Proteomes" id="UP001634007"/>
    </source>
</evidence>
<proteinExistence type="predicted"/>
<feature type="compositionally biased region" description="Basic and acidic residues" evidence="1">
    <location>
        <begin position="101"/>
        <end position="110"/>
    </location>
</feature>
<dbReference type="EMBL" id="JBJKBG010000005">
    <property type="protein sequence ID" value="KAL3739083.1"/>
    <property type="molecule type" value="Genomic_DNA"/>
</dbReference>
<evidence type="ECO:0000256" key="1">
    <source>
        <dbReference type="SAM" id="MobiDB-lite"/>
    </source>
</evidence>
<accession>A0ABD3KI95</accession>
<evidence type="ECO:0000313" key="2">
    <source>
        <dbReference type="EMBL" id="KAL3739083.1"/>
    </source>
</evidence>
<name>A0ABD3KI95_EUCGL</name>
<feature type="region of interest" description="Disordered" evidence="1">
    <location>
        <begin position="96"/>
        <end position="140"/>
    </location>
</feature>
<dbReference type="AlphaFoldDB" id="A0ABD3KI95"/>
<keyword evidence="3" id="KW-1185">Reference proteome</keyword>
<dbReference type="Proteomes" id="UP001634007">
    <property type="component" value="Unassembled WGS sequence"/>
</dbReference>
<organism evidence="2 3">
    <name type="scientific">Eucalyptus globulus</name>
    <name type="common">Tasmanian blue gum</name>
    <dbReference type="NCBI Taxonomy" id="34317"/>
    <lineage>
        <taxon>Eukaryota</taxon>
        <taxon>Viridiplantae</taxon>
        <taxon>Streptophyta</taxon>
        <taxon>Embryophyta</taxon>
        <taxon>Tracheophyta</taxon>
        <taxon>Spermatophyta</taxon>
        <taxon>Magnoliopsida</taxon>
        <taxon>eudicotyledons</taxon>
        <taxon>Gunneridae</taxon>
        <taxon>Pentapetalae</taxon>
        <taxon>rosids</taxon>
        <taxon>malvids</taxon>
        <taxon>Myrtales</taxon>
        <taxon>Myrtaceae</taxon>
        <taxon>Myrtoideae</taxon>
        <taxon>Eucalypteae</taxon>
        <taxon>Eucalyptus</taxon>
    </lineage>
</organism>
<gene>
    <name evidence="2" type="ORF">ACJRO7_020475</name>
</gene>
<sequence>MVDLELHMEDDMMSHINLDSFFSNLPKAGDVIGACSSTNASSLSPDSGLSWFDEIENILMKDDEDGGVVSGRIRADSIQEFCDRFLADVLVDSPGDGSAEIADRSDDKGEPGSSDDGWVEAAKVDGANGGSEAYDRSDGP</sequence>